<evidence type="ECO:0000259" key="2">
    <source>
        <dbReference type="Pfam" id="PF16862"/>
    </source>
</evidence>
<dbReference type="EMBL" id="JACAZH010000021">
    <property type="protein sequence ID" value="KAF7344507.1"/>
    <property type="molecule type" value="Genomic_DNA"/>
</dbReference>
<dbReference type="InterPro" id="IPR052974">
    <property type="entry name" value="GH79_Enzymes"/>
</dbReference>
<dbReference type="PANTHER" id="PTHR36183:SF2">
    <property type="entry name" value="BETA-GLUCURONIDASE C-TERMINAL DOMAIN-CONTAINING PROTEIN"/>
    <property type="match status" value="1"/>
</dbReference>
<dbReference type="InterPro" id="IPR017853">
    <property type="entry name" value="GH"/>
</dbReference>
<evidence type="ECO:0000313" key="4">
    <source>
        <dbReference type="Proteomes" id="UP000623467"/>
    </source>
</evidence>
<keyword evidence="1" id="KW-0732">Signal</keyword>
<evidence type="ECO:0000313" key="3">
    <source>
        <dbReference type="EMBL" id="KAF7344507.1"/>
    </source>
</evidence>
<feature type="domain" description="Beta-glucuronidase C-terminal" evidence="2">
    <location>
        <begin position="438"/>
        <end position="542"/>
    </location>
</feature>
<comment type="caution">
    <text evidence="3">The sequence shown here is derived from an EMBL/GenBank/DDBJ whole genome shotgun (WGS) entry which is preliminary data.</text>
</comment>
<dbReference type="AlphaFoldDB" id="A0A8H6XNX6"/>
<reference evidence="3" key="1">
    <citation type="submission" date="2020-05" db="EMBL/GenBank/DDBJ databases">
        <title>Mycena genomes resolve the evolution of fungal bioluminescence.</title>
        <authorList>
            <person name="Tsai I.J."/>
        </authorList>
    </citation>
    <scope>NUCLEOTIDE SEQUENCE</scope>
    <source>
        <strain evidence="3">160909Yilan</strain>
    </source>
</reference>
<proteinExistence type="predicted"/>
<dbReference type="InterPro" id="IPR013780">
    <property type="entry name" value="Glyco_hydro_b"/>
</dbReference>
<dbReference type="Proteomes" id="UP000623467">
    <property type="component" value="Unassembled WGS sequence"/>
</dbReference>
<feature type="chain" id="PRO_5034804833" description="Beta-glucuronidase C-terminal domain-containing protein" evidence="1">
    <location>
        <begin position="19"/>
        <end position="621"/>
    </location>
</feature>
<organism evidence="3 4">
    <name type="scientific">Mycena sanguinolenta</name>
    <dbReference type="NCBI Taxonomy" id="230812"/>
    <lineage>
        <taxon>Eukaryota</taxon>
        <taxon>Fungi</taxon>
        <taxon>Dikarya</taxon>
        <taxon>Basidiomycota</taxon>
        <taxon>Agaricomycotina</taxon>
        <taxon>Agaricomycetes</taxon>
        <taxon>Agaricomycetidae</taxon>
        <taxon>Agaricales</taxon>
        <taxon>Marasmiineae</taxon>
        <taxon>Mycenaceae</taxon>
        <taxon>Mycena</taxon>
    </lineage>
</organism>
<dbReference type="InterPro" id="IPR031728">
    <property type="entry name" value="GlcAase_C"/>
</dbReference>
<dbReference type="PANTHER" id="PTHR36183">
    <property type="entry name" value="BETA-GLUCURONIDASE"/>
    <property type="match status" value="1"/>
</dbReference>
<protein>
    <recommendedName>
        <fullName evidence="2">Beta-glucuronidase C-terminal domain-containing protein</fullName>
    </recommendedName>
</protein>
<gene>
    <name evidence="3" type="ORF">MSAN_01932600</name>
</gene>
<dbReference type="Pfam" id="PF16862">
    <property type="entry name" value="Glyco_hydro_79C"/>
    <property type="match status" value="1"/>
</dbReference>
<dbReference type="Gene3D" id="2.60.40.1180">
    <property type="entry name" value="Golgi alpha-mannosidase II"/>
    <property type="match status" value="1"/>
</dbReference>
<feature type="signal peptide" evidence="1">
    <location>
        <begin position="1"/>
        <end position="18"/>
    </location>
</feature>
<dbReference type="OrthoDB" id="2796951at2759"/>
<keyword evidence="4" id="KW-1185">Reference proteome</keyword>
<sequence length="621" mass="66652">MLLRFALWSLWLLDVTTASVTVYGQVPMGISSALSSTATPAAAYDTTVLNSPSTVGSGVLSIPINGTFFGFSVEMSVITQLFGTNSSYIQVPLLNLMANIQERAGAVHVRVGGNTQEFAFYVDSLPEDRAISKQKADTNNPTQTPAVIYTMDLFYLLSNISSLVNVKWYVGVPFNDTSDFRFQIVEYSEAILGDNLIGVQVGNEPDLYSAHGHRNSSYSPQNYVNEFGELITAMTADPNAPVRNNLIGPSVSGTWTPEEVFDAGFITTYGANIAAISVEHYPTDNCFPEYGIGVYHDPQLEFPDYLNHTSPVALCAPYLDASNIAQAAGKPFLMFETNSASCGGFPGISDSFGAALWALDYGLQMAYSNFSGAMLHVGGQDTYYNPFTAPPTNQSKYYEWTIGAVYYSALISAEVFGKSNTSQIMDLHGNGNNEFTPQYAIYENGAIARVALFNYVTDPTGASTYTATITLTGGTVPSSVQVKYFLSPSVSTKDNITWAGQTLGTARQVDGRFKGDLNITTIACDTSNNTCLIPVPAPAFALVFLTAEEDIATVTFSTSVYTNTVNTATVAASVLATSNGMSGDVWQLASTSNEKNAALSRYGHAGWLVRTVVAALVLILL</sequence>
<evidence type="ECO:0000256" key="1">
    <source>
        <dbReference type="SAM" id="SignalP"/>
    </source>
</evidence>
<dbReference type="SUPFAM" id="SSF51445">
    <property type="entry name" value="(Trans)glycosidases"/>
    <property type="match status" value="1"/>
</dbReference>
<dbReference type="Gene3D" id="3.20.20.80">
    <property type="entry name" value="Glycosidases"/>
    <property type="match status" value="1"/>
</dbReference>
<name>A0A8H6XNX6_9AGAR</name>
<accession>A0A8H6XNX6</accession>